<evidence type="ECO:0000313" key="9">
    <source>
        <dbReference type="Proteomes" id="UP001338125"/>
    </source>
</evidence>
<dbReference type="InterPro" id="IPR001138">
    <property type="entry name" value="Zn2Cys6_DnaBD"/>
</dbReference>
<keyword evidence="6" id="KW-0812">Transmembrane</keyword>
<name>A0ABR0SW20_9HYPO</name>
<feature type="transmembrane region" description="Helical" evidence="6">
    <location>
        <begin position="25"/>
        <end position="45"/>
    </location>
</feature>
<keyword evidence="3" id="KW-0805">Transcription regulation</keyword>
<organism evidence="8 9">
    <name type="scientific">Cladobotryum mycophilum</name>
    <dbReference type="NCBI Taxonomy" id="491253"/>
    <lineage>
        <taxon>Eukaryota</taxon>
        <taxon>Fungi</taxon>
        <taxon>Dikarya</taxon>
        <taxon>Ascomycota</taxon>
        <taxon>Pezizomycotina</taxon>
        <taxon>Sordariomycetes</taxon>
        <taxon>Hypocreomycetidae</taxon>
        <taxon>Hypocreales</taxon>
        <taxon>Hypocreaceae</taxon>
        <taxon>Cladobotryum</taxon>
    </lineage>
</organism>
<dbReference type="Proteomes" id="UP001338125">
    <property type="component" value="Unassembled WGS sequence"/>
</dbReference>
<keyword evidence="5" id="KW-0539">Nucleus</keyword>
<evidence type="ECO:0000259" key="7">
    <source>
        <dbReference type="Pfam" id="PF04082"/>
    </source>
</evidence>
<accession>A0ABR0SW20</accession>
<proteinExistence type="predicted"/>
<evidence type="ECO:0000256" key="6">
    <source>
        <dbReference type="SAM" id="Phobius"/>
    </source>
</evidence>
<dbReference type="PANTHER" id="PTHR47338">
    <property type="entry name" value="ZN(II)2CYS6 TRANSCRIPTION FACTOR (EUROFUNG)-RELATED"/>
    <property type="match status" value="1"/>
</dbReference>
<evidence type="ECO:0000256" key="1">
    <source>
        <dbReference type="ARBA" id="ARBA00004123"/>
    </source>
</evidence>
<comment type="subcellular location">
    <subcellularLocation>
        <location evidence="1">Nucleus</location>
    </subcellularLocation>
</comment>
<dbReference type="InterPro" id="IPR050815">
    <property type="entry name" value="TF_fung"/>
</dbReference>
<evidence type="ECO:0000256" key="3">
    <source>
        <dbReference type="ARBA" id="ARBA00023015"/>
    </source>
</evidence>
<dbReference type="Pfam" id="PF04082">
    <property type="entry name" value="Fungal_trans"/>
    <property type="match status" value="1"/>
</dbReference>
<sequence>MPRQASAAQSCQSCRRLKRRCSREVPACSLASIVFTLLFAWKLTWEMIKCVRLSKECQYPAKALEENLEDQDKESLILMVQQLERQLKQSRQTPQDNIARPLNPFPTAFFLDPEFFTPIAHSTFNIGYPIPLSIIDYLGSDMELICQQYFSTIHTWFPFMSKKMVVKNVMNYQDEPQASLALLIVCMRLASDLPGAGCPSSPDYLSAKELQHSLEAAGRISLPLLQAIMLLGLYEIGHGILPAGYLTLGQAARVGTLMGLHCRKNITSLFKSPDTWSLREEERRTWWCIIILENYINLGPKGLASATPEPCQGHLLPVNDRLWDMGEIGPNESLYTIGFSSVTNISQFARTSQAAHILGRVLYHRADYNQPDRLDRVKEALQLHYTLSALESYIVQARIAALEETLNCSIDMALCCSARLTLYDMYGCNEPDDLVYANQSRYAEESEMQAISLKNIVEVVSGPVLELAHGVLLAEKGGLETMSPLLVECIYHAATECQWFLRENDSGMMQRSFGILIHALRVLHGRWRVAGQY</sequence>
<keyword evidence="6" id="KW-0472">Membrane</keyword>
<evidence type="ECO:0000256" key="5">
    <source>
        <dbReference type="ARBA" id="ARBA00023242"/>
    </source>
</evidence>
<comment type="caution">
    <text evidence="8">The sequence shown here is derived from an EMBL/GenBank/DDBJ whole genome shotgun (WGS) entry which is preliminary data.</text>
</comment>
<keyword evidence="4" id="KW-0804">Transcription</keyword>
<dbReference type="InterPro" id="IPR007219">
    <property type="entry name" value="XnlR_reg_dom"/>
</dbReference>
<reference evidence="8 9" key="1">
    <citation type="submission" date="2024-01" db="EMBL/GenBank/DDBJ databases">
        <title>Complete genome of Cladobotryum mycophilum ATHUM6906.</title>
        <authorList>
            <person name="Christinaki A.C."/>
            <person name="Myridakis A.I."/>
            <person name="Kouvelis V.N."/>
        </authorList>
    </citation>
    <scope>NUCLEOTIDE SEQUENCE [LARGE SCALE GENOMIC DNA]</scope>
    <source>
        <strain evidence="8 9">ATHUM6906</strain>
    </source>
</reference>
<keyword evidence="9" id="KW-1185">Reference proteome</keyword>
<feature type="domain" description="Xylanolytic transcriptional activator regulatory" evidence="7">
    <location>
        <begin position="147"/>
        <end position="339"/>
    </location>
</feature>
<evidence type="ECO:0000313" key="8">
    <source>
        <dbReference type="EMBL" id="KAK5996353.1"/>
    </source>
</evidence>
<evidence type="ECO:0000256" key="2">
    <source>
        <dbReference type="ARBA" id="ARBA00022723"/>
    </source>
</evidence>
<dbReference type="PANTHER" id="PTHR47338:SF20">
    <property type="entry name" value="ZN(II)2CYS6 TRANSCRIPTION FACTOR (EUROFUNG)"/>
    <property type="match status" value="1"/>
</dbReference>
<protein>
    <submittedName>
        <fullName evidence="8">Transcription factor BOA15</fullName>
    </submittedName>
</protein>
<keyword evidence="6" id="KW-1133">Transmembrane helix</keyword>
<evidence type="ECO:0000256" key="4">
    <source>
        <dbReference type="ARBA" id="ARBA00023163"/>
    </source>
</evidence>
<dbReference type="CDD" id="cd12148">
    <property type="entry name" value="fungal_TF_MHR"/>
    <property type="match status" value="1"/>
</dbReference>
<dbReference type="CDD" id="cd00067">
    <property type="entry name" value="GAL4"/>
    <property type="match status" value="1"/>
</dbReference>
<gene>
    <name evidence="8" type="ORF">PT974_01687</name>
</gene>
<keyword evidence="2" id="KW-0479">Metal-binding</keyword>
<dbReference type="EMBL" id="JAVFKD010000002">
    <property type="protein sequence ID" value="KAK5996353.1"/>
    <property type="molecule type" value="Genomic_DNA"/>
</dbReference>